<evidence type="ECO:0000259" key="1">
    <source>
        <dbReference type="Pfam" id="PF04545"/>
    </source>
</evidence>
<sequence>MRELIVGLFWLDLEEERRQPEIAKGLDISRSYVLIIEKRALMKLFHEFYKQSQGKGELDRKPAAEERLLSIYYEILEKLYKSLFP</sequence>
<dbReference type="InterPro" id="IPR007630">
    <property type="entry name" value="RNA_pol_sigma70_r4"/>
</dbReference>
<dbReference type="GO" id="GO:0003700">
    <property type="term" value="F:DNA-binding transcription factor activity"/>
    <property type="evidence" value="ECO:0007669"/>
    <property type="project" value="InterPro"/>
</dbReference>
<protein>
    <recommendedName>
        <fullName evidence="1">RNA polymerase sigma-70 region 4 domain-containing protein</fullName>
    </recommendedName>
</protein>
<accession>A0A4S4JYP9</accession>
<organism evidence="2 3">
    <name type="scientific">Alkalihalobacillus alcalophilus ATCC 27647 = CGMCC 1.3604</name>
    <dbReference type="NCBI Taxonomy" id="1218173"/>
    <lineage>
        <taxon>Bacteria</taxon>
        <taxon>Bacillati</taxon>
        <taxon>Bacillota</taxon>
        <taxon>Bacilli</taxon>
        <taxon>Bacillales</taxon>
        <taxon>Bacillaceae</taxon>
        <taxon>Alkalihalobacillus</taxon>
    </lineage>
</organism>
<dbReference type="GO" id="GO:0006352">
    <property type="term" value="P:DNA-templated transcription initiation"/>
    <property type="evidence" value="ECO:0007669"/>
    <property type="project" value="InterPro"/>
</dbReference>
<dbReference type="InterPro" id="IPR013324">
    <property type="entry name" value="RNA_pol_sigma_r3/r4-like"/>
</dbReference>
<evidence type="ECO:0000313" key="2">
    <source>
        <dbReference type="EMBL" id="THG90426.1"/>
    </source>
</evidence>
<name>A0A4S4JYP9_ALKAL</name>
<gene>
    <name evidence="2" type="ORF">AJ85_10905</name>
</gene>
<dbReference type="Pfam" id="PF04545">
    <property type="entry name" value="Sigma70_r4"/>
    <property type="match status" value="1"/>
</dbReference>
<evidence type="ECO:0000313" key="3">
    <source>
        <dbReference type="Proteomes" id="UP000297014"/>
    </source>
</evidence>
<dbReference type="EMBL" id="JALP01000154">
    <property type="protein sequence ID" value="THG90426.1"/>
    <property type="molecule type" value="Genomic_DNA"/>
</dbReference>
<reference evidence="2 3" key="1">
    <citation type="submission" date="2014-01" db="EMBL/GenBank/DDBJ databases">
        <title>Draft genome sequencing of Bacillus alcalophilus CGMCC 1.3604.</title>
        <authorList>
            <person name="Yang J."/>
            <person name="Diao L."/>
            <person name="Yang S."/>
        </authorList>
    </citation>
    <scope>NUCLEOTIDE SEQUENCE [LARGE SCALE GENOMIC DNA]</scope>
    <source>
        <strain evidence="2 3">CGMCC 1.3604</strain>
    </source>
</reference>
<feature type="domain" description="RNA polymerase sigma-70 region 4" evidence="1">
    <location>
        <begin position="2"/>
        <end position="45"/>
    </location>
</feature>
<proteinExistence type="predicted"/>
<dbReference type="SUPFAM" id="SSF88659">
    <property type="entry name" value="Sigma3 and sigma4 domains of RNA polymerase sigma factors"/>
    <property type="match status" value="1"/>
</dbReference>
<dbReference type="AlphaFoldDB" id="A0A4S4JYP9"/>
<dbReference type="Proteomes" id="UP000297014">
    <property type="component" value="Unassembled WGS sequence"/>
</dbReference>
<comment type="caution">
    <text evidence="2">The sequence shown here is derived from an EMBL/GenBank/DDBJ whole genome shotgun (WGS) entry which is preliminary data.</text>
</comment>